<reference evidence="2" key="1">
    <citation type="submission" date="2013-02" db="EMBL/GenBank/DDBJ databases">
        <authorList>
            <person name="Hughes D."/>
        </authorList>
    </citation>
    <scope>NUCLEOTIDE SEQUENCE</scope>
    <source>
        <strain>Durham</strain>
        <strain evidence="2">NC isolate 2 -- Noor lab</strain>
    </source>
</reference>
<name>T1GXU7_MEGSC</name>
<dbReference type="AlphaFoldDB" id="T1GXU7"/>
<dbReference type="STRING" id="36166.T1GXU7"/>
<proteinExistence type="predicted"/>
<evidence type="ECO:0000313" key="1">
    <source>
        <dbReference type="EnsemblMetazoa" id="MESCA008656-PA"/>
    </source>
</evidence>
<dbReference type="Pfam" id="PF03564">
    <property type="entry name" value="DUF1759"/>
    <property type="match status" value="1"/>
</dbReference>
<accession>T1GXU7</accession>
<protein>
    <submittedName>
        <fullName evidence="1">Uncharacterized protein</fullName>
    </submittedName>
</protein>
<reference evidence="1" key="2">
    <citation type="submission" date="2015-06" db="UniProtKB">
        <authorList>
            <consortium name="EnsemblMetazoa"/>
        </authorList>
    </citation>
    <scope>IDENTIFICATION</scope>
</reference>
<keyword evidence="2" id="KW-1185">Reference proteome</keyword>
<evidence type="ECO:0000313" key="2">
    <source>
        <dbReference type="Proteomes" id="UP000015102"/>
    </source>
</evidence>
<dbReference type="HOGENOM" id="CLU_2226194_0_0_1"/>
<dbReference type="InterPro" id="IPR005312">
    <property type="entry name" value="DUF1759"/>
</dbReference>
<organism evidence="1 2">
    <name type="scientific">Megaselia scalaris</name>
    <name type="common">Humpbacked fly</name>
    <name type="synonym">Phora scalaris</name>
    <dbReference type="NCBI Taxonomy" id="36166"/>
    <lineage>
        <taxon>Eukaryota</taxon>
        <taxon>Metazoa</taxon>
        <taxon>Ecdysozoa</taxon>
        <taxon>Arthropoda</taxon>
        <taxon>Hexapoda</taxon>
        <taxon>Insecta</taxon>
        <taxon>Pterygota</taxon>
        <taxon>Neoptera</taxon>
        <taxon>Endopterygota</taxon>
        <taxon>Diptera</taxon>
        <taxon>Brachycera</taxon>
        <taxon>Muscomorpha</taxon>
        <taxon>Platypezoidea</taxon>
        <taxon>Phoridae</taxon>
        <taxon>Megaseliini</taxon>
        <taxon>Megaselia</taxon>
    </lineage>
</organism>
<dbReference type="EnsemblMetazoa" id="MESCA008656-RA">
    <property type="protein sequence ID" value="MESCA008656-PA"/>
    <property type="gene ID" value="MESCA008656"/>
</dbReference>
<dbReference type="Proteomes" id="UP000015102">
    <property type="component" value="Unassembled WGS sequence"/>
</dbReference>
<dbReference type="EMBL" id="CAQQ02380443">
    <property type="status" value="NOT_ANNOTATED_CDS"/>
    <property type="molecule type" value="Genomic_DNA"/>
</dbReference>
<sequence length="106" mass="11925">MNIMPPSSMPEVDTAGSTEDWSGFEASYSKSTGAYKYSDLENSFRLIEALKGPAKEAVDGLLIHPENVNEVMKKLRFEFRRSDLIVKCQHEKIMKLPAIDESDLSL</sequence>